<dbReference type="CDD" id="cd14473">
    <property type="entry name" value="FERM_B-lobe"/>
    <property type="match status" value="1"/>
</dbReference>
<dbReference type="CDD" id="cd00154">
    <property type="entry name" value="Rab"/>
    <property type="match status" value="1"/>
</dbReference>
<dbReference type="FunFam" id="3.10.20.90:FF:000002">
    <property type="entry name" value="Erythrocyte protein band 4.1-like 3"/>
    <property type="match status" value="1"/>
</dbReference>
<feature type="compositionally biased region" description="Polar residues" evidence="19">
    <location>
        <begin position="1105"/>
        <end position="1117"/>
    </location>
</feature>
<feature type="region of interest" description="Disordered" evidence="19">
    <location>
        <begin position="581"/>
        <end position="611"/>
    </location>
</feature>
<evidence type="ECO:0000259" key="20">
    <source>
        <dbReference type="PROSITE" id="PS50057"/>
    </source>
</evidence>
<evidence type="ECO:0000313" key="22">
    <source>
        <dbReference type="EMBL" id="KAG5213092.1"/>
    </source>
</evidence>
<dbReference type="Gene3D" id="3.10.20.90">
    <property type="entry name" value="Phosphatidylinositol 3-kinase Catalytic Subunit, Chain A, domain 1"/>
    <property type="match status" value="1"/>
</dbReference>
<evidence type="ECO:0000256" key="2">
    <source>
        <dbReference type="ARBA" id="ARBA00004556"/>
    </source>
</evidence>
<evidence type="ECO:0000313" key="23">
    <source>
        <dbReference type="Proteomes" id="UP000664991"/>
    </source>
</evidence>
<comment type="subcellular location">
    <subcellularLocation>
        <location evidence="2">Cytoplasm</location>
        <location evidence="2">Perinuclear region</location>
    </subcellularLocation>
    <subcellularLocation>
        <location evidence="1">Membrane</location>
        <topology evidence="1">Single-pass membrane protein</topology>
    </subcellularLocation>
</comment>
<dbReference type="SUPFAM" id="SSF54236">
    <property type="entry name" value="Ubiquitin-like"/>
    <property type="match status" value="1"/>
</dbReference>
<dbReference type="InterPro" id="IPR018979">
    <property type="entry name" value="FERM_N"/>
</dbReference>
<comment type="function">
    <text evidence="14">Putative tumor suppressor gene that may be implicated in the origin and progression of lung cancer.</text>
</comment>
<accession>A0A836AC40</accession>
<dbReference type="InterPro" id="IPR014847">
    <property type="entry name" value="FA"/>
</dbReference>
<feature type="compositionally biased region" description="Polar residues" evidence="19">
    <location>
        <begin position="698"/>
        <end position="708"/>
    </location>
</feature>
<evidence type="ECO:0000256" key="9">
    <source>
        <dbReference type="ARBA" id="ARBA00022837"/>
    </source>
</evidence>
<dbReference type="PROSITE" id="PS51421">
    <property type="entry name" value="RAS"/>
    <property type="match status" value="1"/>
</dbReference>
<evidence type="ECO:0000256" key="3">
    <source>
        <dbReference type="ARBA" id="ARBA00006270"/>
    </source>
</evidence>
<dbReference type="GO" id="GO:0005856">
    <property type="term" value="C:cytoskeleton"/>
    <property type="evidence" value="ECO:0007669"/>
    <property type="project" value="TreeGrafter"/>
</dbReference>
<dbReference type="Gene3D" id="2.30.29.30">
    <property type="entry name" value="Pleckstrin-homology domain (PH domain)/Phosphotyrosine-binding domain (PTB)"/>
    <property type="match status" value="1"/>
</dbReference>
<evidence type="ECO:0000256" key="14">
    <source>
        <dbReference type="ARBA" id="ARBA00058056"/>
    </source>
</evidence>
<evidence type="ECO:0000256" key="16">
    <source>
        <dbReference type="ARBA" id="ARBA00065295"/>
    </source>
</evidence>
<evidence type="ECO:0000256" key="5">
    <source>
        <dbReference type="ARBA" id="ARBA00022553"/>
    </source>
</evidence>
<dbReference type="SUPFAM" id="SSF52540">
    <property type="entry name" value="P-loop containing nucleoside triphosphate hydrolases"/>
    <property type="match status" value="1"/>
</dbReference>
<evidence type="ECO:0000259" key="21">
    <source>
        <dbReference type="PROSITE" id="PS50222"/>
    </source>
</evidence>
<evidence type="ECO:0000256" key="6">
    <source>
        <dbReference type="ARBA" id="ARBA00022692"/>
    </source>
</evidence>
<dbReference type="SMART" id="SM00176">
    <property type="entry name" value="RAN"/>
    <property type="match status" value="1"/>
</dbReference>
<feature type="domain" description="FERM" evidence="20">
    <location>
        <begin position="18"/>
        <end position="298"/>
    </location>
</feature>
<dbReference type="GO" id="GO:0005525">
    <property type="term" value="F:GTP binding"/>
    <property type="evidence" value="ECO:0007669"/>
    <property type="project" value="UniProtKB-KW"/>
</dbReference>
<dbReference type="Gene3D" id="1.20.80.10">
    <property type="match status" value="1"/>
</dbReference>
<feature type="domain" description="EF-hand" evidence="21">
    <location>
        <begin position="771"/>
        <end position="806"/>
    </location>
</feature>
<dbReference type="FunFam" id="2.30.29.30:FF:000043">
    <property type="entry name" value="FERM domain-containing protein 5"/>
    <property type="match status" value="1"/>
</dbReference>
<dbReference type="GO" id="GO:0031032">
    <property type="term" value="P:actomyosin structure organization"/>
    <property type="evidence" value="ECO:0007669"/>
    <property type="project" value="TreeGrafter"/>
</dbReference>
<proteinExistence type="inferred from homology"/>
<dbReference type="InterPro" id="IPR014352">
    <property type="entry name" value="FERM/acyl-CoA-bd_prot_sf"/>
</dbReference>
<evidence type="ECO:0000256" key="17">
    <source>
        <dbReference type="ARBA" id="ARBA00067910"/>
    </source>
</evidence>
<evidence type="ECO:0000256" key="11">
    <source>
        <dbReference type="ARBA" id="ARBA00023054"/>
    </source>
</evidence>
<feature type="region of interest" description="Disordered" evidence="19">
    <location>
        <begin position="330"/>
        <end position="353"/>
    </location>
</feature>
<dbReference type="PRINTS" id="PR00935">
    <property type="entry name" value="BAND41"/>
</dbReference>
<dbReference type="InterPro" id="IPR011993">
    <property type="entry name" value="PH-like_dom_sf"/>
</dbReference>
<comment type="caution">
    <text evidence="22">The sequence shown here is derived from an EMBL/GenBank/DDBJ whole genome shotgun (WGS) entry which is preliminary data.</text>
</comment>
<protein>
    <recommendedName>
        <fullName evidence="17">FERM domain-containing protein 3</fullName>
    </recommendedName>
</protein>
<dbReference type="PROSITE" id="PS51420">
    <property type="entry name" value="RHO"/>
    <property type="match status" value="1"/>
</dbReference>
<dbReference type="InterPro" id="IPR005225">
    <property type="entry name" value="Small_GTP-bd"/>
</dbReference>
<dbReference type="FunFam" id="1.10.238.10:FF:000217">
    <property type="entry name" value="RAS and EF-hand domain containing"/>
    <property type="match status" value="1"/>
</dbReference>
<comment type="similarity">
    <text evidence="3">Belongs to the small GTPase superfamily. Rab family.</text>
</comment>
<dbReference type="PANTHER" id="PTHR23280">
    <property type="entry name" value="4.1 G PROTEIN"/>
    <property type="match status" value="1"/>
</dbReference>
<evidence type="ECO:0000256" key="13">
    <source>
        <dbReference type="ARBA" id="ARBA00023136"/>
    </source>
</evidence>
<dbReference type="Gene3D" id="3.40.50.300">
    <property type="entry name" value="P-loop containing nucleotide triphosphate hydrolases"/>
    <property type="match status" value="1"/>
</dbReference>
<evidence type="ECO:0000256" key="7">
    <source>
        <dbReference type="ARBA" id="ARBA00022723"/>
    </source>
</evidence>
<keyword evidence="10" id="KW-1133">Transmembrane helix</keyword>
<keyword evidence="6" id="KW-0812">Transmembrane</keyword>
<dbReference type="Gene3D" id="1.10.287.1490">
    <property type="match status" value="1"/>
</dbReference>
<dbReference type="GO" id="GO:0048471">
    <property type="term" value="C:perinuclear region of cytoplasm"/>
    <property type="evidence" value="ECO:0007669"/>
    <property type="project" value="UniProtKB-SubCell"/>
</dbReference>
<dbReference type="SUPFAM" id="SSF47031">
    <property type="entry name" value="Second domain of FERM"/>
    <property type="match status" value="1"/>
</dbReference>
<dbReference type="GO" id="GO:0003924">
    <property type="term" value="F:GTPase activity"/>
    <property type="evidence" value="ECO:0007669"/>
    <property type="project" value="InterPro"/>
</dbReference>
<feature type="domain" description="EF-hand" evidence="21">
    <location>
        <begin position="737"/>
        <end position="769"/>
    </location>
</feature>
<evidence type="ECO:0000256" key="15">
    <source>
        <dbReference type="ARBA" id="ARBA00058499"/>
    </source>
</evidence>
<dbReference type="InterPro" id="IPR019747">
    <property type="entry name" value="FERM_CS"/>
</dbReference>
<dbReference type="PROSITE" id="PS50222">
    <property type="entry name" value="EF_HAND_2"/>
    <property type="match status" value="2"/>
</dbReference>
<evidence type="ECO:0000256" key="18">
    <source>
        <dbReference type="SAM" id="Coils"/>
    </source>
</evidence>
<feature type="compositionally biased region" description="Basic and acidic residues" evidence="19">
    <location>
        <begin position="330"/>
        <end position="343"/>
    </location>
</feature>
<keyword evidence="8" id="KW-0547">Nucleotide-binding</keyword>
<keyword evidence="5" id="KW-0597">Phosphoprotein</keyword>
<evidence type="ECO:0000256" key="12">
    <source>
        <dbReference type="ARBA" id="ARBA00023134"/>
    </source>
</evidence>
<dbReference type="SMART" id="SM00177">
    <property type="entry name" value="ARF"/>
    <property type="match status" value="1"/>
</dbReference>
<feature type="region of interest" description="Disordered" evidence="19">
    <location>
        <begin position="368"/>
        <end position="421"/>
    </location>
</feature>
<dbReference type="SUPFAM" id="SSF50729">
    <property type="entry name" value="PH domain-like"/>
    <property type="match status" value="1"/>
</dbReference>
<feature type="region of interest" description="Disordered" evidence="19">
    <location>
        <begin position="1442"/>
        <end position="1469"/>
    </location>
</feature>
<feature type="region of interest" description="Disordered" evidence="19">
    <location>
        <begin position="1105"/>
        <end position="1124"/>
    </location>
</feature>
<reference evidence="22 23" key="1">
    <citation type="submission" date="2020-12" db="EMBL/GenBank/DDBJ databases">
        <title>De novo assembly of Tibetan sheep genome.</title>
        <authorList>
            <person name="Li X."/>
        </authorList>
    </citation>
    <scope>NUCLEOTIDE SEQUENCE [LARGE SCALE GENOMIC DNA]</scope>
    <source>
        <tissue evidence="22">Heart</tissue>
    </source>
</reference>
<evidence type="ECO:0000256" key="19">
    <source>
        <dbReference type="SAM" id="MobiDB-lite"/>
    </source>
</evidence>
<keyword evidence="11 18" id="KW-0175">Coiled coil</keyword>
<name>A0A836AC40_SHEEP</name>
<dbReference type="GO" id="GO:0016020">
    <property type="term" value="C:membrane"/>
    <property type="evidence" value="ECO:0007669"/>
    <property type="project" value="UniProtKB-SubCell"/>
</dbReference>
<dbReference type="GO" id="GO:0005509">
    <property type="term" value="F:calcium ion binding"/>
    <property type="evidence" value="ECO:0007669"/>
    <property type="project" value="InterPro"/>
</dbReference>
<feature type="compositionally biased region" description="Low complexity" evidence="19">
    <location>
        <begin position="814"/>
        <end position="829"/>
    </location>
</feature>
<feature type="region of interest" description="Disordered" evidence="19">
    <location>
        <begin position="666"/>
        <end position="726"/>
    </location>
</feature>
<dbReference type="SMART" id="SM00174">
    <property type="entry name" value="RHO"/>
    <property type="match status" value="1"/>
</dbReference>
<keyword evidence="12" id="KW-0342">GTP-binding</keyword>
<keyword evidence="13" id="KW-0472">Membrane</keyword>
<dbReference type="Pfam" id="PF00071">
    <property type="entry name" value="Ras"/>
    <property type="match status" value="1"/>
</dbReference>
<dbReference type="PROSITE" id="PS51419">
    <property type="entry name" value="RAB"/>
    <property type="match status" value="1"/>
</dbReference>
<keyword evidence="4" id="KW-0963">Cytoplasm</keyword>
<sequence length="1469" mass="165271">MKMIHFRSSSIKSLSQEMKCTIRLLDDSEISCHIQRETKGQFLIDHICNYYSLLEKDYFGIRYVDPEKQRHWLEPNKSISKQMKSHPPYTMCFRVKFYPHEPLKIKEELTRYLLYLQIKRDIFHGRLLCSFSDAAYLGACIVQAELGDYDPDEHPENYISEFEIFPKQSQKLERKIMEIHKNELRGQSPPVAEFNLLLKAHTLETYGVDPHPCKDSTGTTTFLGFTAAGFVVFQGNKRIHLLKWPDVCKLKFEGKTFYVIGTQKEKKAVLAFHTSTPAACKHLWKCGVENQAFYKYAKSSQIKTVSSSKIFFKGSRFRYSGKVAKEVVEASSKIQREPPEVHRTNISQSRSSHSLNKQLIINMEPLQPLLPSPSEQEEELPPGEGVPLPKEDISAPLISSSPVKESHEYEEPSSEEEDKIKEEPLTISELAYNPSASLLPTPVDDDEIDMLFDCPSRLELEREDTDSFEELEADENAFLMAEEEEMKEARQALSWSYDILSGTIRVNPLVKSFSRLLVVGLGLLLFVFPLLLLLLESESIEKAFCKNVLQDVERENELAPHTSARFTRANTVYAKGLAKLLPPPSSNRVPQLQKPQTQAPEPCTRKRGNRSRSLLLPGWAEPGASGPVRAAAQGSQSRQALLRGQRVARGALARLWDWQSQYRSARGAVSERTVPTHSGASPRPDVRASGLTCPTRPTRLSSQRQQVAPDSPPSPQPRWATRPGALASGMEADGDLEELARLRSVFAACDANRSGRLEREEFRALCAELRVRPADAEAVFQRLDADRDGAITFQEFARGFRGARRGGPRRGWGPREPAPAAALVGSDPGSGEEDEGDEDAAAALAAPWDPASSGQAWQDFQARLGDEVKFIPRKEQVSTLYQNINLVEPRLIQPYEHVIKNFIREIKLQSTEMENLAIAVKRAQDKAAMQLSELEEEMDQRIQAAEHKTRKDEKRKAEEALSDLRRQYETEVGDLQVTIKKLKKLEEQSKYISQKQDVAALKKQIYDLSMENQKVKKDLLEAQTNIAFLQSELDSLKSDYADQSLNSERDLEIIREYTEDRNSLERQIEILQTANRKLHDSNDGLRSALENSYSKFSRSLRINNISPGNTISRSSPKFNLHSPQPLGYDRSSRCSYMDEDCDSLALCDPMQRMNCDVDSLPESCFDSGLSTLRDSNEYDSEVEYKHQRGFQKSHGMQESFGGDASDTDVPDIRDEETYGSEGVASVLNWKPPESASEGSIISSSRKPISALSPQTDMVDESHKSCSSQKAYKIVLAGDAAVGKSSFLMRLCKNEFRGNTSATLGVDFQMKMLIVDGERTVLQLWDTAGQERFRSIAKSYFRRADGVLLLYDVTCEKSFLNVREWVDMIEDAAHESIPIMLVGNKADLRDAAEAEGQKCVPGYFGEKLAMTYGALFCETSAKDGSNIVEAVLHLAREVKKRTDEDDSKSITNLSGTSSKKSTQMKNCCNG</sequence>
<dbReference type="PROSITE" id="PS50057">
    <property type="entry name" value="FERM_3"/>
    <property type="match status" value="1"/>
</dbReference>
<feature type="compositionally biased region" description="Polar residues" evidence="19">
    <location>
        <begin position="1448"/>
        <end position="1469"/>
    </location>
</feature>
<keyword evidence="9" id="KW-0106">Calcium</keyword>
<evidence type="ECO:0000256" key="4">
    <source>
        <dbReference type="ARBA" id="ARBA00022490"/>
    </source>
</evidence>
<dbReference type="FunFam" id="1.20.80.10:FF:000006">
    <property type="entry name" value="FERM domain-containing protein 5 isoform X1"/>
    <property type="match status" value="1"/>
</dbReference>
<dbReference type="SMART" id="SM00295">
    <property type="entry name" value="B41"/>
    <property type="match status" value="1"/>
</dbReference>
<comment type="function">
    <text evidence="15">Binds predominantly GDP, and also GTP. Acts as a dynein adapter protein that activates dynein-mediated transport and dynein-dynactin motility on microtubules.</text>
</comment>
<dbReference type="PROSITE" id="PS00018">
    <property type="entry name" value="EF_HAND_1"/>
    <property type="match status" value="1"/>
</dbReference>
<dbReference type="InterPro" id="IPR035963">
    <property type="entry name" value="FERM_2"/>
</dbReference>
<keyword evidence="7" id="KW-0479">Metal-binding</keyword>
<dbReference type="InterPro" id="IPR001806">
    <property type="entry name" value="Small_GTPase"/>
</dbReference>
<dbReference type="SMART" id="SM00173">
    <property type="entry name" value="RAS"/>
    <property type="match status" value="1"/>
</dbReference>
<dbReference type="PANTHER" id="PTHR23280:SF8">
    <property type="entry name" value="FERM DOMAIN-CONTAINING PROTEIN 3"/>
    <property type="match status" value="1"/>
</dbReference>
<feature type="compositionally biased region" description="Polar residues" evidence="19">
    <location>
        <begin position="344"/>
        <end position="353"/>
    </location>
</feature>
<dbReference type="SMART" id="SM00054">
    <property type="entry name" value="EFh"/>
    <property type="match status" value="2"/>
</dbReference>
<dbReference type="InterPro" id="IPR019749">
    <property type="entry name" value="Band_41_domain"/>
</dbReference>
<dbReference type="Proteomes" id="UP000664991">
    <property type="component" value="Unassembled WGS sequence"/>
</dbReference>
<dbReference type="Pfam" id="PF08736">
    <property type="entry name" value="FA"/>
    <property type="match status" value="1"/>
</dbReference>
<dbReference type="InterPro" id="IPR029071">
    <property type="entry name" value="Ubiquitin-like_domsf"/>
</dbReference>
<dbReference type="Pfam" id="PF09380">
    <property type="entry name" value="FERM_C"/>
    <property type="match status" value="1"/>
</dbReference>
<dbReference type="InterPro" id="IPR002048">
    <property type="entry name" value="EF_hand_dom"/>
</dbReference>
<feature type="coiled-coil region" evidence="18">
    <location>
        <begin position="1012"/>
        <end position="1081"/>
    </location>
</feature>
<dbReference type="EMBL" id="JAEMGP010000002">
    <property type="protein sequence ID" value="KAG5213092.1"/>
    <property type="molecule type" value="Genomic_DNA"/>
</dbReference>
<dbReference type="CDD" id="cd17102">
    <property type="entry name" value="FERM_F1_FRMD3"/>
    <property type="match status" value="1"/>
</dbReference>
<evidence type="ECO:0000256" key="10">
    <source>
        <dbReference type="ARBA" id="ARBA00022989"/>
    </source>
</evidence>
<feature type="compositionally biased region" description="Polar residues" evidence="19">
    <location>
        <begin position="586"/>
        <end position="599"/>
    </location>
</feature>
<dbReference type="InterPro" id="IPR000299">
    <property type="entry name" value="FERM_domain"/>
</dbReference>
<feature type="region of interest" description="Disordered" evidence="19">
    <location>
        <begin position="802"/>
        <end position="839"/>
    </location>
</feature>
<dbReference type="SUPFAM" id="SSF47473">
    <property type="entry name" value="EF-hand"/>
    <property type="match status" value="1"/>
</dbReference>
<organism evidence="22 23">
    <name type="scientific">Ovis aries</name>
    <name type="common">Sheep</name>
    <dbReference type="NCBI Taxonomy" id="9940"/>
    <lineage>
        <taxon>Eukaryota</taxon>
        <taxon>Metazoa</taxon>
        <taxon>Chordata</taxon>
        <taxon>Craniata</taxon>
        <taxon>Vertebrata</taxon>
        <taxon>Euteleostomi</taxon>
        <taxon>Mammalia</taxon>
        <taxon>Eutheria</taxon>
        <taxon>Laurasiatheria</taxon>
        <taxon>Artiodactyla</taxon>
        <taxon>Ruminantia</taxon>
        <taxon>Pecora</taxon>
        <taxon>Bovidae</taxon>
        <taxon>Caprinae</taxon>
        <taxon>Ovis</taxon>
    </lineage>
</organism>
<dbReference type="Pfam" id="PF00373">
    <property type="entry name" value="FERM_M"/>
    <property type="match status" value="1"/>
</dbReference>
<dbReference type="InterPro" id="IPR019748">
    <property type="entry name" value="FERM_central"/>
</dbReference>
<dbReference type="PROSITE" id="PS00660">
    <property type="entry name" value="FERM_1"/>
    <property type="match status" value="1"/>
</dbReference>
<feature type="region of interest" description="Disordered" evidence="19">
    <location>
        <begin position="1188"/>
        <end position="1209"/>
    </location>
</feature>
<dbReference type="InterPro" id="IPR027417">
    <property type="entry name" value="P-loop_NTPase"/>
</dbReference>
<dbReference type="InterPro" id="IPR018980">
    <property type="entry name" value="FERM_PH-like_C"/>
</dbReference>
<dbReference type="NCBIfam" id="TIGR00231">
    <property type="entry name" value="small_GTP"/>
    <property type="match status" value="1"/>
</dbReference>
<evidence type="ECO:0000256" key="8">
    <source>
        <dbReference type="ARBA" id="ARBA00022741"/>
    </source>
</evidence>
<feature type="compositionally biased region" description="Acidic residues" evidence="19">
    <location>
        <begin position="830"/>
        <end position="839"/>
    </location>
</feature>
<dbReference type="Gene3D" id="1.10.238.10">
    <property type="entry name" value="EF-hand"/>
    <property type="match status" value="1"/>
</dbReference>
<dbReference type="InterPro" id="IPR018247">
    <property type="entry name" value="EF_Hand_1_Ca_BS"/>
</dbReference>
<comment type="subunit">
    <text evidence="16">Homodimer. Interacts with the dynein-dynactin complex.</text>
</comment>
<gene>
    <name evidence="22" type="ORF">JEQ12_008878</name>
</gene>
<dbReference type="FunFam" id="1.10.287.1490:FF:000019">
    <property type="entry name" value="RAS and EF-hand domain containing"/>
    <property type="match status" value="1"/>
</dbReference>
<dbReference type="PRINTS" id="PR00449">
    <property type="entry name" value="RASTRNSFRMNG"/>
</dbReference>
<dbReference type="SMART" id="SM01196">
    <property type="entry name" value="FERM_C"/>
    <property type="match status" value="1"/>
</dbReference>
<dbReference type="InterPro" id="IPR011992">
    <property type="entry name" value="EF-hand-dom_pair"/>
</dbReference>
<dbReference type="SMART" id="SM01195">
    <property type="entry name" value="FA"/>
    <property type="match status" value="1"/>
</dbReference>
<feature type="coiled-coil region" evidence="18">
    <location>
        <begin position="906"/>
        <end position="985"/>
    </location>
</feature>
<dbReference type="CDD" id="cd00051">
    <property type="entry name" value="EFh"/>
    <property type="match status" value="1"/>
</dbReference>
<evidence type="ECO:0000256" key="1">
    <source>
        <dbReference type="ARBA" id="ARBA00004167"/>
    </source>
</evidence>
<dbReference type="Pfam" id="PF09379">
    <property type="entry name" value="FERM_N"/>
    <property type="match status" value="1"/>
</dbReference>
<dbReference type="SMART" id="SM00175">
    <property type="entry name" value="RAB"/>
    <property type="match status" value="1"/>
</dbReference>
<dbReference type="Pfam" id="PF13499">
    <property type="entry name" value="EF-hand_7"/>
    <property type="match status" value="1"/>
</dbReference>
<dbReference type="FunFam" id="3.40.50.300:FF:001348">
    <property type="entry name" value="Ras and EF-hand domain-containing protein"/>
    <property type="match status" value="1"/>
</dbReference>